<proteinExistence type="predicted"/>
<dbReference type="OrthoDB" id="2262293at2759"/>
<dbReference type="Proteomes" id="UP000242414">
    <property type="component" value="Unassembled WGS sequence"/>
</dbReference>
<sequence length="112" mass="13146">MPVAYRRFFLSEKTIRIKTEKPEEEIADRQALGYCVASREYRSYKKFFFYLYEKGLSLHKAAAELMVPQSAVQGWKKKFEDGDNIFTRKEGSGRPRGRLAILNEEHQNHLLS</sequence>
<evidence type="ECO:0000313" key="1">
    <source>
        <dbReference type="EMBL" id="ORE02569.1"/>
    </source>
</evidence>
<gene>
    <name evidence="1" type="ORF">BCV72DRAFT_338617</name>
</gene>
<dbReference type="AlphaFoldDB" id="A0A1X0QS50"/>
<dbReference type="EMBL" id="KV922043">
    <property type="protein sequence ID" value="ORE02569.1"/>
    <property type="molecule type" value="Genomic_DNA"/>
</dbReference>
<reference evidence="1" key="1">
    <citation type="journal article" date="2016" name="Proc. Natl. Acad. Sci. U.S.A.">
        <title>Lipid metabolic changes in an early divergent fungus govern the establishment of a mutualistic symbiosis with endobacteria.</title>
        <authorList>
            <person name="Lastovetsky O.A."/>
            <person name="Gaspar M.L."/>
            <person name="Mondo S.J."/>
            <person name="LaButti K.M."/>
            <person name="Sandor L."/>
            <person name="Grigoriev I.V."/>
            <person name="Henry S.A."/>
            <person name="Pawlowska T.E."/>
        </authorList>
    </citation>
    <scope>NUCLEOTIDE SEQUENCE [LARGE SCALE GENOMIC DNA]</scope>
    <source>
        <strain evidence="1">ATCC 52814</strain>
    </source>
</reference>
<protein>
    <submittedName>
        <fullName evidence="1">Uncharacterized protein</fullName>
    </submittedName>
</protein>
<organism evidence="1">
    <name type="scientific">Rhizopus microsporus var. microsporus</name>
    <dbReference type="NCBI Taxonomy" id="86635"/>
    <lineage>
        <taxon>Eukaryota</taxon>
        <taxon>Fungi</taxon>
        <taxon>Fungi incertae sedis</taxon>
        <taxon>Mucoromycota</taxon>
        <taxon>Mucoromycotina</taxon>
        <taxon>Mucoromycetes</taxon>
        <taxon>Mucorales</taxon>
        <taxon>Mucorineae</taxon>
        <taxon>Rhizopodaceae</taxon>
        <taxon>Rhizopus</taxon>
    </lineage>
</organism>
<name>A0A1X0QS50_RHIZD</name>
<dbReference type="VEuPathDB" id="FungiDB:BCV72DRAFT_338617"/>
<accession>A0A1X0QS50</accession>